<dbReference type="Gene3D" id="2.40.50.140">
    <property type="entry name" value="Nucleic acid-binding proteins"/>
    <property type="match status" value="1"/>
</dbReference>
<sequence>MGQASIGDMLNEKAREQMKSMSGTGKTISELKAGEKADGFYLVKSFEVKKTTNGKQYIDLELVDKTGEINAKIWEYSKETEEILAENPVVKVRGEVLEWSGTRQLKVNKLRGKNDDDDIKISELIPSAPIESSEMLAAVKSYGKKIKDSEIRLLVSNILIKYEKKLYYYPAAKKNHHSYMGGLLYHTLRMLQSGERLGQVYGFLKMDYIYAGVLLHDICKILEMDSDEYGVVSDYSMEGKLLGHIIQGIKEIEIEGEKIGLSREKSIILQHMVLSHHYEPEFGSPKKPMTPEAEILHFLDIIDARMFDFEHALEAIGPGQFTDKIWLLDNRNLYKPTDSNQ</sequence>
<dbReference type="Pfam" id="PF01336">
    <property type="entry name" value="tRNA_anti-codon"/>
    <property type="match status" value="1"/>
</dbReference>
<evidence type="ECO:0000256" key="1">
    <source>
        <dbReference type="ARBA" id="ARBA00022801"/>
    </source>
</evidence>
<dbReference type="Gene3D" id="1.10.3210.10">
    <property type="entry name" value="Hypothetical protein af1432"/>
    <property type="match status" value="1"/>
</dbReference>
<dbReference type="PANTHER" id="PTHR37294">
    <property type="entry name" value="3'-5' EXORIBONUCLEASE YHAM"/>
    <property type="match status" value="1"/>
</dbReference>
<dbReference type="RefSeq" id="WP_246145403.1">
    <property type="nucleotide sequence ID" value="NZ_JBCFAR010000002.1"/>
</dbReference>
<dbReference type="Pfam" id="PF01966">
    <property type="entry name" value="HD"/>
    <property type="match status" value="1"/>
</dbReference>
<dbReference type="PANTHER" id="PTHR37294:SF1">
    <property type="entry name" value="3'-5' EXORIBONUCLEASE YHAM"/>
    <property type="match status" value="1"/>
</dbReference>
<dbReference type="InterPro" id="IPR050798">
    <property type="entry name" value="YhaM_exoribonuc/phosphodiest"/>
</dbReference>
<dbReference type="EMBL" id="VLKH01000004">
    <property type="protein sequence ID" value="TWH80519.1"/>
    <property type="molecule type" value="Genomic_DNA"/>
</dbReference>
<evidence type="ECO:0000259" key="2">
    <source>
        <dbReference type="PROSITE" id="PS51831"/>
    </source>
</evidence>
<dbReference type="CDD" id="cd00077">
    <property type="entry name" value="HDc"/>
    <property type="match status" value="1"/>
</dbReference>
<comment type="caution">
    <text evidence="3">The sequence shown here is derived from an EMBL/GenBank/DDBJ whole genome shotgun (WGS) entry which is preliminary data.</text>
</comment>
<dbReference type="GO" id="GO:0016787">
    <property type="term" value="F:hydrolase activity"/>
    <property type="evidence" value="ECO:0007669"/>
    <property type="project" value="UniProtKB-KW"/>
</dbReference>
<gene>
    <name evidence="3" type="ORF">LY60_01781</name>
</gene>
<dbReference type="AlphaFoldDB" id="A0A562JBH6"/>
<dbReference type="GO" id="GO:0003676">
    <property type="term" value="F:nucleic acid binding"/>
    <property type="evidence" value="ECO:0007669"/>
    <property type="project" value="InterPro"/>
</dbReference>
<proteinExistence type="predicted"/>
<dbReference type="Proteomes" id="UP000315343">
    <property type="component" value="Unassembled WGS sequence"/>
</dbReference>
<reference evidence="3 4" key="1">
    <citation type="submission" date="2019-07" db="EMBL/GenBank/DDBJ databases">
        <title>Genomic Encyclopedia of Type Strains, Phase I: the one thousand microbial genomes (KMG-I) project.</title>
        <authorList>
            <person name="Kyrpides N."/>
        </authorList>
    </citation>
    <scope>NUCLEOTIDE SEQUENCE [LARGE SCALE GENOMIC DNA]</scope>
    <source>
        <strain evidence="3 4">DSM 13558</strain>
    </source>
</reference>
<dbReference type="SUPFAM" id="SSF109604">
    <property type="entry name" value="HD-domain/PDEase-like"/>
    <property type="match status" value="1"/>
</dbReference>
<keyword evidence="1" id="KW-0378">Hydrolase</keyword>
<dbReference type="SMART" id="SM00471">
    <property type="entry name" value="HDc"/>
    <property type="match status" value="1"/>
</dbReference>
<dbReference type="SUPFAM" id="SSF50249">
    <property type="entry name" value="Nucleic acid-binding proteins"/>
    <property type="match status" value="1"/>
</dbReference>
<dbReference type="CDD" id="cd04492">
    <property type="entry name" value="YhaM_OBF_like"/>
    <property type="match status" value="1"/>
</dbReference>
<dbReference type="InterPro" id="IPR003607">
    <property type="entry name" value="HD/PDEase_dom"/>
</dbReference>
<name>A0A562JBH6_9FIRM</name>
<keyword evidence="4" id="KW-1185">Reference proteome</keyword>
<dbReference type="InterPro" id="IPR004365">
    <property type="entry name" value="NA-bd_OB_tRNA"/>
</dbReference>
<evidence type="ECO:0000313" key="4">
    <source>
        <dbReference type="Proteomes" id="UP000315343"/>
    </source>
</evidence>
<organism evidence="3 4">
    <name type="scientific">Sedimentibacter saalensis</name>
    <dbReference type="NCBI Taxonomy" id="130788"/>
    <lineage>
        <taxon>Bacteria</taxon>
        <taxon>Bacillati</taxon>
        <taxon>Bacillota</taxon>
        <taxon>Tissierellia</taxon>
        <taxon>Sedimentibacter</taxon>
    </lineage>
</organism>
<accession>A0A562JBH6</accession>
<protein>
    <submittedName>
        <fullName evidence="3">3'-5' exoribonuclease</fullName>
    </submittedName>
</protein>
<dbReference type="InterPro" id="IPR012340">
    <property type="entry name" value="NA-bd_OB-fold"/>
</dbReference>
<dbReference type="InterPro" id="IPR006674">
    <property type="entry name" value="HD_domain"/>
</dbReference>
<evidence type="ECO:0000313" key="3">
    <source>
        <dbReference type="EMBL" id="TWH80519.1"/>
    </source>
</evidence>
<dbReference type="PROSITE" id="PS51831">
    <property type="entry name" value="HD"/>
    <property type="match status" value="1"/>
</dbReference>
<feature type="domain" description="HD" evidence="2">
    <location>
        <begin position="183"/>
        <end position="305"/>
    </location>
</feature>
<dbReference type="GO" id="GO:0031125">
    <property type="term" value="P:rRNA 3'-end processing"/>
    <property type="evidence" value="ECO:0007669"/>
    <property type="project" value="TreeGrafter"/>
</dbReference>